<dbReference type="KEGG" id="bsen:DP114_33135"/>
<evidence type="ECO:0000259" key="1">
    <source>
        <dbReference type="Pfam" id="PF03713"/>
    </source>
</evidence>
<dbReference type="InterPro" id="IPR012347">
    <property type="entry name" value="Ferritin-like"/>
</dbReference>
<dbReference type="PANTHER" id="PTHR36933">
    <property type="entry name" value="SLL0788 PROTEIN"/>
    <property type="match status" value="1"/>
</dbReference>
<dbReference type="EMBL" id="CP030119">
    <property type="protein sequence ID" value="QDL12729.1"/>
    <property type="molecule type" value="Genomic_DNA"/>
</dbReference>
<dbReference type="PANTHER" id="PTHR36933:SF1">
    <property type="entry name" value="SLL0788 PROTEIN"/>
    <property type="match status" value="1"/>
</dbReference>
<name>A0A856MQ86_9CYAN</name>
<dbReference type="AlphaFoldDB" id="A0A856MQ86"/>
<protein>
    <recommendedName>
        <fullName evidence="1">DUF305 domain-containing protein</fullName>
    </recommendedName>
</protein>
<reference evidence="2 3" key="1">
    <citation type="submission" date="2018-06" db="EMBL/GenBank/DDBJ databases">
        <title>Comparative genomics of Brasilonema spp. strains.</title>
        <authorList>
            <person name="Alvarenga D.O."/>
            <person name="Fiore M.F."/>
            <person name="Varani A.M."/>
        </authorList>
    </citation>
    <scope>NUCLEOTIDE SEQUENCE [LARGE SCALE GENOMIC DNA]</scope>
    <source>
        <strain evidence="2 3">CENA114</strain>
        <plasmid evidence="3">pboct1</plasmid>
    </source>
</reference>
<dbReference type="Proteomes" id="UP000503129">
    <property type="component" value="Plasmid pBOCT1"/>
</dbReference>
<geneLocation type="plasmid" evidence="3">
    <name>pboct1</name>
</geneLocation>
<evidence type="ECO:0000313" key="3">
    <source>
        <dbReference type="Proteomes" id="UP000503129"/>
    </source>
</evidence>
<proteinExistence type="predicted"/>
<dbReference type="Pfam" id="PF03713">
    <property type="entry name" value="DUF305"/>
    <property type="match status" value="1"/>
</dbReference>
<feature type="domain" description="DUF305" evidence="1">
    <location>
        <begin position="37"/>
        <end position="170"/>
    </location>
</feature>
<dbReference type="Gene3D" id="1.20.1260.10">
    <property type="match status" value="1"/>
</dbReference>
<keyword evidence="2" id="KW-0614">Plasmid</keyword>
<accession>A0A856MQ86</accession>
<gene>
    <name evidence="2" type="ORF">DP114_33135</name>
</gene>
<evidence type="ECO:0000313" key="2">
    <source>
        <dbReference type="EMBL" id="QDL12729.1"/>
    </source>
</evidence>
<organism evidence="2 3">
    <name type="scientific">Brasilonema sennae CENA114</name>
    <dbReference type="NCBI Taxonomy" id="415709"/>
    <lineage>
        <taxon>Bacteria</taxon>
        <taxon>Bacillati</taxon>
        <taxon>Cyanobacteriota</taxon>
        <taxon>Cyanophyceae</taxon>
        <taxon>Nostocales</taxon>
        <taxon>Scytonemataceae</taxon>
        <taxon>Brasilonema</taxon>
        <taxon>Bromeliae group (in: Brasilonema)</taxon>
    </lineage>
</organism>
<dbReference type="InterPro" id="IPR005183">
    <property type="entry name" value="DUF305_CopM-like"/>
</dbReference>
<keyword evidence="3" id="KW-1185">Reference proteome</keyword>
<sequence length="205" mass="22854">MLLALTPALSAFTVAIEPILASQPAPRNRLTQVEIRLLRDLIDGHNFAIEMSKICLQRATLKELKSVCQQVITNQQEEIQTMQSWLSDWYGITYSPTSNKFSQNVINQLAGLSGDDFNITFMKTLTSHHWGAIIFAGEITDRAYHVEFVNLAANVVTAQVNEINQLRGWLKNIYNIEYVGAAAAGSAADTPDSERSLLNPENYPK</sequence>